<keyword evidence="4" id="KW-0411">Iron-sulfur</keyword>
<evidence type="ECO:0000256" key="3">
    <source>
        <dbReference type="ARBA" id="ARBA00023004"/>
    </source>
</evidence>
<dbReference type="GO" id="GO:0051536">
    <property type="term" value="F:iron-sulfur cluster binding"/>
    <property type="evidence" value="ECO:0007669"/>
    <property type="project" value="UniProtKB-KW"/>
</dbReference>
<sequence>MTIALRQLVLKVYSRCDLACDHCYVYEHGDSTWTSLSKVISEETADQVARRFAEYAKDQKLEEVLVVLHGGEPLLAGPKRLRFICERLTAHLSPVASLDLRIHTNGVQLNRTNLRLFDELGVKVGISLDGDRTANDRHRLDRRGRSSYDRVLRAVDLLRENEFRHLYLGLLCTIDIANDPLAVHDALTALDPPRIDYLLPHATWDHPPGRPADGPAHTETPYADWLSAVFDRWDEQEQAVPVRFFESVLSTLRGGPSLTESLGLAPSDLAVVETDGSFEQADSLKIAYDGAAATGYDVFRHGFETLAAHPGVLARQSGIEGLGLAAKCRSCPVVASCGGGLYAHRYRTGSGFDNPSVYCSVMPGATLLVHASLGGTGCRPPPFAASSRRSLGPLGSRRSRVHARELRHIRFMNEF</sequence>
<dbReference type="AlphaFoldDB" id="A0A7W0DVT7"/>
<reference evidence="6 7" key="1">
    <citation type="submission" date="2020-07" db="EMBL/GenBank/DDBJ databases">
        <title>Streptomyces isolated from Indian soil.</title>
        <authorList>
            <person name="Mandal S."/>
            <person name="Maiti P.K."/>
        </authorList>
    </citation>
    <scope>NUCLEOTIDE SEQUENCE [LARGE SCALE GENOMIC DNA]</scope>
    <source>
        <strain evidence="6 7">PSKA28</strain>
    </source>
</reference>
<proteinExistence type="predicted"/>
<comment type="caution">
    <text evidence="6">The sequence shown here is derived from an EMBL/GenBank/DDBJ whole genome shotgun (WGS) entry which is preliminary data.</text>
</comment>
<dbReference type="InterPro" id="IPR058240">
    <property type="entry name" value="rSAM_sf"/>
</dbReference>
<dbReference type="CDD" id="cd01335">
    <property type="entry name" value="Radical_SAM"/>
    <property type="match status" value="1"/>
</dbReference>
<dbReference type="Proteomes" id="UP000545761">
    <property type="component" value="Unassembled WGS sequence"/>
</dbReference>
<dbReference type="SUPFAM" id="SSF102114">
    <property type="entry name" value="Radical SAM enzymes"/>
    <property type="match status" value="1"/>
</dbReference>
<organism evidence="6 7">
    <name type="scientific">Streptomyces himalayensis subsp. himalayensis</name>
    <dbReference type="NCBI Taxonomy" id="2756131"/>
    <lineage>
        <taxon>Bacteria</taxon>
        <taxon>Bacillati</taxon>
        <taxon>Actinomycetota</taxon>
        <taxon>Actinomycetes</taxon>
        <taxon>Kitasatosporales</taxon>
        <taxon>Streptomycetaceae</taxon>
        <taxon>Streptomyces</taxon>
        <taxon>Streptomyces himalayensis</taxon>
    </lineage>
</organism>
<dbReference type="SFLD" id="SFLDG01067">
    <property type="entry name" value="SPASM/twitch_domain_containing"/>
    <property type="match status" value="1"/>
</dbReference>
<evidence type="ECO:0000313" key="6">
    <source>
        <dbReference type="EMBL" id="MBA2951855.1"/>
    </source>
</evidence>
<protein>
    <submittedName>
        <fullName evidence="6">FxsB family radical SAM/SPASM domain protein</fullName>
    </submittedName>
</protein>
<dbReference type="NCBIfam" id="TIGR04269">
    <property type="entry name" value="SAM_SPASM_FxsB"/>
    <property type="match status" value="1"/>
</dbReference>
<dbReference type="EMBL" id="JACEHE010000058">
    <property type="protein sequence ID" value="MBA2951855.1"/>
    <property type="molecule type" value="Genomic_DNA"/>
</dbReference>
<evidence type="ECO:0000256" key="1">
    <source>
        <dbReference type="ARBA" id="ARBA00022691"/>
    </source>
</evidence>
<keyword evidence="2" id="KW-0479">Metal-binding</keyword>
<keyword evidence="1" id="KW-0949">S-adenosyl-L-methionine</keyword>
<dbReference type="InterPro" id="IPR013785">
    <property type="entry name" value="Aldolase_TIM"/>
</dbReference>
<dbReference type="Pfam" id="PF04055">
    <property type="entry name" value="Radical_SAM"/>
    <property type="match status" value="1"/>
</dbReference>
<gene>
    <name evidence="6" type="ORF">H1D24_40455</name>
</gene>
<dbReference type="PANTHER" id="PTHR43273:SF8">
    <property type="entry name" value="RADICAL SAM DOMAIN PROTEIN"/>
    <property type="match status" value="1"/>
</dbReference>
<dbReference type="GO" id="GO:0016491">
    <property type="term" value="F:oxidoreductase activity"/>
    <property type="evidence" value="ECO:0007669"/>
    <property type="project" value="InterPro"/>
</dbReference>
<evidence type="ECO:0000256" key="4">
    <source>
        <dbReference type="ARBA" id="ARBA00023014"/>
    </source>
</evidence>
<dbReference type="PROSITE" id="PS51918">
    <property type="entry name" value="RADICAL_SAM"/>
    <property type="match status" value="1"/>
</dbReference>
<dbReference type="SFLD" id="SFLDS00029">
    <property type="entry name" value="Radical_SAM"/>
    <property type="match status" value="1"/>
</dbReference>
<dbReference type="InterPro" id="IPR007197">
    <property type="entry name" value="rSAM"/>
</dbReference>
<dbReference type="SFLD" id="SFLDG01386">
    <property type="entry name" value="main_SPASM_domain-containing"/>
    <property type="match status" value="1"/>
</dbReference>
<dbReference type="Gene3D" id="3.20.20.70">
    <property type="entry name" value="Aldolase class I"/>
    <property type="match status" value="1"/>
</dbReference>
<dbReference type="PANTHER" id="PTHR43273">
    <property type="entry name" value="ANAEROBIC SULFATASE-MATURATING ENZYME HOMOLOG ASLB-RELATED"/>
    <property type="match status" value="1"/>
</dbReference>
<evidence type="ECO:0000259" key="5">
    <source>
        <dbReference type="PROSITE" id="PS51918"/>
    </source>
</evidence>
<dbReference type="SFLD" id="SFLDG01072">
    <property type="entry name" value="dehydrogenase_like"/>
    <property type="match status" value="1"/>
</dbReference>
<evidence type="ECO:0000313" key="7">
    <source>
        <dbReference type="Proteomes" id="UP000545761"/>
    </source>
</evidence>
<dbReference type="InterPro" id="IPR026335">
    <property type="entry name" value="rSAM_SPASM_FxsB"/>
</dbReference>
<evidence type="ECO:0000256" key="2">
    <source>
        <dbReference type="ARBA" id="ARBA00022723"/>
    </source>
</evidence>
<dbReference type="GO" id="GO:0046872">
    <property type="term" value="F:metal ion binding"/>
    <property type="evidence" value="ECO:0007669"/>
    <property type="project" value="UniProtKB-KW"/>
</dbReference>
<accession>A0A7W0DVT7</accession>
<dbReference type="InterPro" id="IPR023867">
    <property type="entry name" value="Sulphatase_maturase_rSAM"/>
</dbReference>
<keyword evidence="3" id="KW-0408">Iron</keyword>
<feature type="domain" description="Radical SAM core" evidence="5">
    <location>
        <begin position="2"/>
        <end position="246"/>
    </location>
</feature>
<name>A0A7W0DVT7_9ACTN</name>